<accession>A0A448MTQ7</accession>
<proteinExistence type="predicted"/>
<sequence>MSDELIVKNTKSALVADVSFSIIFQVSLKLK</sequence>
<evidence type="ECO:0000313" key="2">
    <source>
        <dbReference type="Proteomes" id="UP000278733"/>
    </source>
</evidence>
<evidence type="ECO:0000313" key="1">
    <source>
        <dbReference type="EMBL" id="VEH68525.1"/>
    </source>
</evidence>
<dbReference type="AlphaFoldDB" id="A0A448MTQ7"/>
<name>A0A448MTQ7_9PAST</name>
<dbReference type="KEGG" id="rpne:NCTC8284_03759"/>
<dbReference type="EMBL" id="LR134405">
    <property type="protein sequence ID" value="VEH68525.1"/>
    <property type="molecule type" value="Genomic_DNA"/>
</dbReference>
<gene>
    <name evidence="1" type="ORF">NCTC8284_03759</name>
</gene>
<reference evidence="1 2" key="1">
    <citation type="submission" date="2018-12" db="EMBL/GenBank/DDBJ databases">
        <authorList>
            <consortium name="Pathogen Informatics"/>
        </authorList>
    </citation>
    <scope>NUCLEOTIDE SEQUENCE [LARGE SCALE GENOMIC DNA]</scope>
    <source>
        <strain evidence="1 2">NCTC8284</strain>
    </source>
</reference>
<dbReference type="Proteomes" id="UP000278733">
    <property type="component" value="Chromosome"/>
</dbReference>
<dbReference type="STRING" id="758.GCA_000730685_02095"/>
<organism evidence="1 2">
    <name type="scientific">Rodentibacter pneumotropicus</name>
    <dbReference type="NCBI Taxonomy" id="758"/>
    <lineage>
        <taxon>Bacteria</taxon>
        <taxon>Pseudomonadati</taxon>
        <taxon>Pseudomonadota</taxon>
        <taxon>Gammaproteobacteria</taxon>
        <taxon>Pasteurellales</taxon>
        <taxon>Pasteurellaceae</taxon>
        <taxon>Rodentibacter</taxon>
    </lineage>
</organism>
<protein>
    <submittedName>
        <fullName evidence="1">Uncharacterized protein</fullName>
    </submittedName>
</protein>